<dbReference type="Proteomes" id="UP000325211">
    <property type="component" value="Chromosome"/>
</dbReference>
<evidence type="ECO:0000313" key="6">
    <source>
        <dbReference type="Proteomes" id="UP000325211"/>
    </source>
</evidence>
<evidence type="ECO:0000256" key="2">
    <source>
        <dbReference type="RuleBase" id="RU003749"/>
    </source>
</evidence>
<evidence type="ECO:0000256" key="1">
    <source>
        <dbReference type="ARBA" id="ARBA00009013"/>
    </source>
</evidence>
<dbReference type="GO" id="GO:0043856">
    <property type="term" value="F:anti-sigma factor antagonist activity"/>
    <property type="evidence" value="ECO:0007669"/>
    <property type="project" value="InterPro"/>
</dbReference>
<evidence type="ECO:0000259" key="4">
    <source>
        <dbReference type="PROSITE" id="PS50801"/>
    </source>
</evidence>
<dbReference type="PROSITE" id="PS50801">
    <property type="entry name" value="STAS"/>
    <property type="match status" value="1"/>
</dbReference>
<dbReference type="EMBL" id="CP029190">
    <property type="protein sequence ID" value="QES49260.1"/>
    <property type="molecule type" value="Genomic_DNA"/>
</dbReference>
<dbReference type="Gene3D" id="3.30.750.24">
    <property type="entry name" value="STAS domain"/>
    <property type="match status" value="1"/>
</dbReference>
<name>A0A5P2D3X9_STRVZ</name>
<dbReference type="SUPFAM" id="SSF52091">
    <property type="entry name" value="SpoIIaa-like"/>
    <property type="match status" value="1"/>
</dbReference>
<evidence type="ECO:0000256" key="3">
    <source>
        <dbReference type="SAM" id="MobiDB-lite"/>
    </source>
</evidence>
<organism evidence="5 6">
    <name type="scientific">Streptomyces venezuelae</name>
    <dbReference type="NCBI Taxonomy" id="54571"/>
    <lineage>
        <taxon>Bacteria</taxon>
        <taxon>Bacillati</taxon>
        <taxon>Actinomycetota</taxon>
        <taxon>Actinomycetes</taxon>
        <taxon>Kitasatosporales</taxon>
        <taxon>Streptomycetaceae</taxon>
        <taxon>Streptomyces</taxon>
    </lineage>
</organism>
<feature type="region of interest" description="Disordered" evidence="3">
    <location>
        <begin position="131"/>
        <end position="154"/>
    </location>
</feature>
<dbReference type="InterPro" id="IPR058548">
    <property type="entry name" value="MlaB-like_STAS"/>
</dbReference>
<dbReference type="InterPro" id="IPR036513">
    <property type="entry name" value="STAS_dom_sf"/>
</dbReference>
<feature type="compositionally biased region" description="Gly residues" evidence="3">
    <location>
        <begin position="135"/>
        <end position="154"/>
    </location>
</feature>
<dbReference type="InterPro" id="IPR003658">
    <property type="entry name" value="Anti-sigma_ant"/>
</dbReference>
<reference evidence="5 6" key="1">
    <citation type="submission" date="2018-05" db="EMBL/GenBank/DDBJ databases">
        <title>Streptomyces venezuelae.</title>
        <authorList>
            <person name="Kim W."/>
            <person name="Lee N."/>
            <person name="Cho B.-K."/>
        </authorList>
    </citation>
    <scope>NUCLEOTIDE SEQUENCE [LARGE SCALE GENOMIC DNA]</scope>
    <source>
        <strain evidence="5 6">ATCC 21782</strain>
    </source>
</reference>
<feature type="domain" description="STAS" evidence="4">
    <location>
        <begin position="20"/>
        <end position="132"/>
    </location>
</feature>
<dbReference type="OrthoDB" id="3622319at2"/>
<comment type="similarity">
    <text evidence="1 2">Belongs to the anti-sigma-factor antagonist family.</text>
</comment>
<dbReference type="Pfam" id="PF13466">
    <property type="entry name" value="STAS_2"/>
    <property type="match status" value="1"/>
</dbReference>
<proteinExistence type="inferred from homology"/>
<protein>
    <recommendedName>
        <fullName evidence="2">Anti-sigma factor antagonist</fullName>
    </recommendedName>
</protein>
<dbReference type="CDD" id="cd07043">
    <property type="entry name" value="STAS_anti-anti-sigma_factors"/>
    <property type="match status" value="1"/>
</dbReference>
<gene>
    <name evidence="5" type="ORF">DEJ50_17055</name>
</gene>
<dbReference type="NCBIfam" id="TIGR00377">
    <property type="entry name" value="ant_ant_sig"/>
    <property type="match status" value="1"/>
</dbReference>
<dbReference type="AlphaFoldDB" id="A0A5P2D3X9"/>
<dbReference type="InterPro" id="IPR002645">
    <property type="entry name" value="STAS_dom"/>
</dbReference>
<accession>A0A5P2D3X9</accession>
<sequence length="154" mass="14993">MSGTPGTPGTPAASGASGNFSVVAMELNAGTVLALSGELDHDTAAPLREVLEAVLGEAGPDGGRLLVDCARLRFCDSTGLNLLLRARQTAEDSGGVLELAGLQRPVARMFAITGADGVFTVHRDLAAAFAPGTDAGTGTGSGGAGTGTGSGGAP</sequence>
<dbReference type="PANTHER" id="PTHR33495">
    <property type="entry name" value="ANTI-SIGMA FACTOR ANTAGONIST TM_1081-RELATED-RELATED"/>
    <property type="match status" value="1"/>
</dbReference>
<dbReference type="PANTHER" id="PTHR33495:SF2">
    <property type="entry name" value="ANTI-SIGMA FACTOR ANTAGONIST TM_1081-RELATED"/>
    <property type="match status" value="1"/>
</dbReference>
<evidence type="ECO:0000313" key="5">
    <source>
        <dbReference type="EMBL" id="QES49260.1"/>
    </source>
</evidence>